<dbReference type="InterPro" id="IPR003594">
    <property type="entry name" value="HATPase_dom"/>
</dbReference>
<evidence type="ECO:0000256" key="9">
    <source>
        <dbReference type="ARBA" id="ARBA00022840"/>
    </source>
</evidence>
<feature type="domain" description="NarX-like N-terminal" evidence="17">
    <location>
        <begin position="42"/>
        <end position="135"/>
    </location>
</feature>
<dbReference type="InterPro" id="IPR029095">
    <property type="entry name" value="NarX-like_N"/>
</dbReference>
<keyword evidence="11" id="KW-0902">Two-component regulatory system</keyword>
<evidence type="ECO:0000313" key="19">
    <source>
        <dbReference type="Proteomes" id="UP000181790"/>
    </source>
</evidence>
<evidence type="ECO:0000256" key="10">
    <source>
        <dbReference type="ARBA" id="ARBA00022989"/>
    </source>
</evidence>
<dbReference type="AlphaFoldDB" id="A0A1S2VPN7"/>
<evidence type="ECO:0000256" key="3">
    <source>
        <dbReference type="ARBA" id="ARBA00012438"/>
    </source>
</evidence>
<feature type="transmembrane region" description="Helical" evidence="14">
    <location>
        <begin position="185"/>
        <end position="203"/>
    </location>
</feature>
<keyword evidence="8 18" id="KW-0418">Kinase</keyword>
<evidence type="ECO:0000256" key="2">
    <source>
        <dbReference type="ARBA" id="ARBA00004141"/>
    </source>
</evidence>
<keyword evidence="10 14" id="KW-1133">Transmembrane helix</keyword>
<keyword evidence="7" id="KW-0547">Nucleotide-binding</keyword>
<keyword evidence="12 14" id="KW-0472">Membrane</keyword>
<dbReference type="GO" id="GO:0046983">
    <property type="term" value="F:protein dimerization activity"/>
    <property type="evidence" value="ECO:0007669"/>
    <property type="project" value="InterPro"/>
</dbReference>
<evidence type="ECO:0000256" key="1">
    <source>
        <dbReference type="ARBA" id="ARBA00000085"/>
    </source>
</evidence>
<comment type="subcellular location">
    <subcellularLocation>
        <location evidence="2">Membrane</location>
        <topology evidence="2">Multi-pass membrane protein</topology>
    </subcellularLocation>
</comment>
<name>A0A1S2VPN7_9BACT</name>
<dbReference type="InterPro" id="IPR050482">
    <property type="entry name" value="Sensor_HK_TwoCompSys"/>
</dbReference>
<accession>A0A1S2VPN7</accession>
<evidence type="ECO:0000256" key="7">
    <source>
        <dbReference type="ARBA" id="ARBA00022741"/>
    </source>
</evidence>
<dbReference type="RefSeq" id="WP_071501240.1">
    <property type="nucleotide sequence ID" value="NZ_MORL01000001.1"/>
</dbReference>
<keyword evidence="5" id="KW-0808">Transferase</keyword>
<dbReference type="EC" id="2.7.13.3" evidence="3"/>
<keyword evidence="6 14" id="KW-0812">Transmembrane</keyword>
<evidence type="ECO:0000256" key="12">
    <source>
        <dbReference type="ARBA" id="ARBA00023136"/>
    </source>
</evidence>
<evidence type="ECO:0000256" key="5">
    <source>
        <dbReference type="ARBA" id="ARBA00022679"/>
    </source>
</evidence>
<evidence type="ECO:0000256" key="6">
    <source>
        <dbReference type="ARBA" id="ARBA00022692"/>
    </source>
</evidence>
<evidence type="ECO:0000256" key="4">
    <source>
        <dbReference type="ARBA" id="ARBA00022553"/>
    </source>
</evidence>
<dbReference type="EMBL" id="MORL01000001">
    <property type="protein sequence ID" value="OIN60737.1"/>
    <property type="molecule type" value="Genomic_DNA"/>
</dbReference>
<dbReference type="CDD" id="cd16917">
    <property type="entry name" value="HATPase_UhpB-NarQ-NarX-like"/>
    <property type="match status" value="1"/>
</dbReference>
<dbReference type="Gene3D" id="3.30.565.10">
    <property type="entry name" value="Histidine kinase-like ATPase, C-terminal domain"/>
    <property type="match status" value="1"/>
</dbReference>
<dbReference type="Pfam" id="PF13675">
    <property type="entry name" value="PilJ"/>
    <property type="match status" value="1"/>
</dbReference>
<organism evidence="18 19">
    <name type="scientific">Arsenicibacter rosenii</name>
    <dbReference type="NCBI Taxonomy" id="1750698"/>
    <lineage>
        <taxon>Bacteria</taxon>
        <taxon>Pseudomonadati</taxon>
        <taxon>Bacteroidota</taxon>
        <taxon>Cytophagia</taxon>
        <taxon>Cytophagales</taxon>
        <taxon>Spirosomataceae</taxon>
        <taxon>Arsenicibacter</taxon>
    </lineage>
</organism>
<dbReference type="InterPro" id="IPR011712">
    <property type="entry name" value="Sig_transdc_His_kin_sub3_dim/P"/>
</dbReference>
<dbReference type="PANTHER" id="PTHR24421:SF10">
    <property type="entry name" value="NITRATE_NITRITE SENSOR PROTEIN NARQ"/>
    <property type="match status" value="1"/>
</dbReference>
<evidence type="ECO:0000259" key="15">
    <source>
        <dbReference type="Pfam" id="PF02518"/>
    </source>
</evidence>
<evidence type="ECO:0000259" key="16">
    <source>
        <dbReference type="Pfam" id="PF07730"/>
    </source>
</evidence>
<feature type="domain" description="Signal transduction histidine kinase subgroup 3 dimerisation and phosphoacceptor" evidence="16">
    <location>
        <begin position="281"/>
        <end position="346"/>
    </location>
</feature>
<dbReference type="GO" id="GO:0005524">
    <property type="term" value="F:ATP binding"/>
    <property type="evidence" value="ECO:0007669"/>
    <property type="project" value="UniProtKB-KW"/>
</dbReference>
<dbReference type="PANTHER" id="PTHR24421">
    <property type="entry name" value="NITRATE/NITRITE SENSOR PROTEIN NARX-RELATED"/>
    <property type="match status" value="1"/>
</dbReference>
<comment type="catalytic activity">
    <reaction evidence="1">
        <text>ATP + protein L-histidine = ADP + protein N-phospho-L-histidine.</text>
        <dbReference type="EC" id="2.7.13.3"/>
    </reaction>
</comment>
<evidence type="ECO:0000259" key="17">
    <source>
        <dbReference type="Pfam" id="PF13675"/>
    </source>
</evidence>
<dbReference type="Proteomes" id="UP000181790">
    <property type="component" value="Unassembled WGS sequence"/>
</dbReference>
<evidence type="ECO:0000313" key="18">
    <source>
        <dbReference type="EMBL" id="OIN60737.1"/>
    </source>
</evidence>
<comment type="caution">
    <text evidence="18">The sequence shown here is derived from an EMBL/GenBank/DDBJ whole genome shotgun (WGS) entry which is preliminary data.</text>
</comment>
<keyword evidence="13" id="KW-0175">Coiled coil</keyword>
<sequence length="478" mass="54576">MQELDQLVARRLTRFYVMALTVIAVLTMSGLFFIKQTINDHNDDGRVLNVAGRQRMLSQRLTKLALLDLEQIPASDTVAFDSLLAVWSRVHMELKTGSLLMEQRFTVRKSPAIDSMFIRIEPAFQAIRAGFASFTNPQASDEIKRKALLVILQKEPAYLDQMNEIVFRFDVETFERVRYLEQVEWVLGIATLITVLIEGLFIFRPVVSHTQTIIRKLTESEDALRYSNHQLAVANNELADTNQQLIDTQAELIRTTEEKYELQRTEDRVRSAALLEGQEEERRRFARELHDGIGQMLTGLKLHAESLKRVQIDDDKLRKRFDELCELIQETIRTTRQVSYNLMPSVLGDFGLSAALQLLAEQTAHIAGRTITFEGSPVDRLPPAIEIGLYRIAQEALNNAIKYADAEHIFMKIVQEKTYLTLSVEDNGKGFVLKNVRKANPIVNGLENMKTRARLLNGEFVLTSKLKKGTKVYVKIAR</sequence>
<keyword evidence="4" id="KW-0597">Phosphoprotein</keyword>
<evidence type="ECO:0000256" key="11">
    <source>
        <dbReference type="ARBA" id="ARBA00023012"/>
    </source>
</evidence>
<dbReference type="GO" id="GO:0016020">
    <property type="term" value="C:membrane"/>
    <property type="evidence" value="ECO:0007669"/>
    <property type="project" value="UniProtKB-SubCell"/>
</dbReference>
<dbReference type="InterPro" id="IPR036890">
    <property type="entry name" value="HATPase_C_sf"/>
</dbReference>
<keyword evidence="19" id="KW-1185">Reference proteome</keyword>
<dbReference type="GO" id="GO:0000155">
    <property type="term" value="F:phosphorelay sensor kinase activity"/>
    <property type="evidence" value="ECO:0007669"/>
    <property type="project" value="InterPro"/>
</dbReference>
<protein>
    <recommendedName>
        <fullName evidence="3">histidine kinase</fullName>
        <ecNumber evidence="3">2.7.13.3</ecNumber>
    </recommendedName>
</protein>
<feature type="domain" description="Histidine kinase/HSP90-like ATPase" evidence="15">
    <location>
        <begin position="386"/>
        <end position="476"/>
    </location>
</feature>
<evidence type="ECO:0000256" key="14">
    <source>
        <dbReference type="SAM" id="Phobius"/>
    </source>
</evidence>
<gene>
    <name evidence="18" type="ORF">BLX24_01125</name>
</gene>
<dbReference type="Pfam" id="PF07730">
    <property type="entry name" value="HisKA_3"/>
    <property type="match status" value="1"/>
</dbReference>
<proteinExistence type="predicted"/>
<feature type="coiled-coil region" evidence="13">
    <location>
        <begin position="231"/>
        <end position="258"/>
    </location>
</feature>
<evidence type="ECO:0000256" key="8">
    <source>
        <dbReference type="ARBA" id="ARBA00022777"/>
    </source>
</evidence>
<dbReference type="Gene3D" id="1.20.5.1930">
    <property type="match status" value="1"/>
</dbReference>
<keyword evidence="9" id="KW-0067">ATP-binding</keyword>
<evidence type="ECO:0000256" key="13">
    <source>
        <dbReference type="SAM" id="Coils"/>
    </source>
</evidence>
<reference evidence="18 19" key="1">
    <citation type="submission" date="2016-10" db="EMBL/GenBank/DDBJ databases">
        <title>Arsenicibacter rosenii gen. nov., sp. nov., an efficient arsenic-methylating bacterium isolated from an arsenic-contaminated paddy soil.</title>
        <authorList>
            <person name="Huang K."/>
        </authorList>
    </citation>
    <scope>NUCLEOTIDE SEQUENCE [LARGE SCALE GENOMIC DNA]</scope>
    <source>
        <strain evidence="18 19">SM-1</strain>
    </source>
</reference>
<feature type="transmembrane region" description="Helical" evidence="14">
    <location>
        <begin position="15"/>
        <end position="34"/>
    </location>
</feature>
<dbReference type="SUPFAM" id="SSF55874">
    <property type="entry name" value="ATPase domain of HSP90 chaperone/DNA topoisomerase II/histidine kinase"/>
    <property type="match status" value="1"/>
</dbReference>
<dbReference type="Pfam" id="PF02518">
    <property type="entry name" value="HATPase_c"/>
    <property type="match status" value="1"/>
</dbReference>